<sequence>MKALIMLSAIVVLSLQLGICLGQNAFERSNAKGKSTTYKITGSSNNYKEAIAVANGKNIINEKLKKNPPPHLTNIELISELKLNNIFLSALGTKRLEQLSTSDYSMLITFYVNDLGKILELEFILPKTTIITPAELEILESMILKELSFKLNQNEMNGAKLFQLLKLQRYKDLL</sequence>
<evidence type="ECO:0000313" key="2">
    <source>
        <dbReference type="EMBL" id="MBA9076690.1"/>
    </source>
</evidence>
<name>A0A839GE30_9BACT</name>
<feature type="signal peptide" evidence="1">
    <location>
        <begin position="1"/>
        <end position="25"/>
    </location>
</feature>
<evidence type="ECO:0000313" key="3">
    <source>
        <dbReference type="Proteomes" id="UP000563094"/>
    </source>
</evidence>
<feature type="chain" id="PRO_5032786389" evidence="1">
    <location>
        <begin position="26"/>
        <end position="174"/>
    </location>
</feature>
<keyword evidence="1" id="KW-0732">Signal</keyword>
<comment type="caution">
    <text evidence="2">The sequence shown here is derived from an EMBL/GenBank/DDBJ whole genome shotgun (WGS) entry which is preliminary data.</text>
</comment>
<keyword evidence="3" id="KW-1185">Reference proteome</keyword>
<proteinExistence type="predicted"/>
<evidence type="ECO:0000256" key="1">
    <source>
        <dbReference type="SAM" id="SignalP"/>
    </source>
</evidence>
<gene>
    <name evidence="2" type="ORF">FHS90_001396</name>
</gene>
<dbReference type="Proteomes" id="UP000563094">
    <property type="component" value="Unassembled WGS sequence"/>
</dbReference>
<dbReference type="AlphaFoldDB" id="A0A839GE30"/>
<accession>A0A839GE30</accession>
<organism evidence="2 3">
    <name type="scientific">Rufibacter quisquiliarum</name>
    <dbReference type="NCBI Taxonomy" id="1549639"/>
    <lineage>
        <taxon>Bacteria</taxon>
        <taxon>Pseudomonadati</taxon>
        <taxon>Bacteroidota</taxon>
        <taxon>Cytophagia</taxon>
        <taxon>Cytophagales</taxon>
        <taxon>Hymenobacteraceae</taxon>
        <taxon>Rufibacter</taxon>
    </lineage>
</organism>
<dbReference type="EMBL" id="JACJIQ010000004">
    <property type="protein sequence ID" value="MBA9076690.1"/>
    <property type="molecule type" value="Genomic_DNA"/>
</dbReference>
<reference evidence="2 3" key="1">
    <citation type="submission" date="2020-08" db="EMBL/GenBank/DDBJ databases">
        <title>Genomic Encyclopedia of Type Strains, Phase IV (KMG-IV): sequencing the most valuable type-strain genomes for metagenomic binning, comparative biology and taxonomic classification.</title>
        <authorList>
            <person name="Goeker M."/>
        </authorList>
    </citation>
    <scope>NUCLEOTIDE SEQUENCE [LARGE SCALE GENOMIC DNA]</scope>
    <source>
        <strain evidence="2 3">DSM 29854</strain>
    </source>
</reference>
<dbReference type="RefSeq" id="WP_182512454.1">
    <property type="nucleotide sequence ID" value="NZ_JACJIQ010000004.1"/>
</dbReference>
<protein>
    <submittedName>
        <fullName evidence="2">Uncharacterized protein</fullName>
    </submittedName>
</protein>